<dbReference type="GO" id="GO:0005996">
    <property type="term" value="P:monosaccharide metabolic process"/>
    <property type="evidence" value="ECO:0007669"/>
    <property type="project" value="InterPro"/>
</dbReference>
<organism evidence="3 4">
    <name type="scientific">Liquorilactobacillus mali</name>
    <dbReference type="NCBI Taxonomy" id="1618"/>
    <lineage>
        <taxon>Bacteria</taxon>
        <taxon>Bacillati</taxon>
        <taxon>Bacillota</taxon>
        <taxon>Bacilli</taxon>
        <taxon>Lactobacillales</taxon>
        <taxon>Lactobacillaceae</taxon>
        <taxon>Liquorilactobacillus</taxon>
    </lineage>
</organism>
<protein>
    <submittedName>
        <fullName evidence="3">L-fucose isomerase</fullName>
    </submittedName>
</protein>
<name>A0A0R2FTM9_9LACO</name>
<accession>A0A0R2FTM9</accession>
<evidence type="ECO:0000256" key="1">
    <source>
        <dbReference type="ARBA" id="ARBA00023235"/>
    </source>
</evidence>
<dbReference type="SUPFAM" id="SSF53743">
    <property type="entry name" value="FucI/AraA N-terminal and middle domains"/>
    <property type="match status" value="1"/>
</dbReference>
<evidence type="ECO:0000313" key="4">
    <source>
        <dbReference type="Proteomes" id="UP000051727"/>
    </source>
</evidence>
<dbReference type="EMBL" id="JQAR01000004">
    <property type="protein sequence ID" value="KRN31656.1"/>
    <property type="molecule type" value="Genomic_DNA"/>
</dbReference>
<dbReference type="Proteomes" id="UP000051727">
    <property type="component" value="Unassembled WGS sequence"/>
</dbReference>
<dbReference type="CDD" id="cd00578">
    <property type="entry name" value="L-fuc_L-ara-isomerases"/>
    <property type="match status" value="1"/>
</dbReference>
<dbReference type="OrthoDB" id="5838738at2"/>
<dbReference type="PANTHER" id="PTHR36120">
    <property type="entry name" value="FUCOSE ISOMERASE"/>
    <property type="match status" value="1"/>
</dbReference>
<keyword evidence="2" id="KW-0119">Carbohydrate metabolism</keyword>
<sequence length="475" mass="53448">MDNKIKLGFAPTRRNIFSADAAIKFANLTRNKMNELNIDFVDITDINSDGLLYDDDGMKKIAHKFKNANIDGLFLANENFGTEYECARLAKQFDVPVLLWGPKDEAPAPDGSRLRDTQCGLFAIGKVLRRFQVPFTYLVNVGLEDPEFEKGIKDFIRVCNVVKTFKNTRILQVGPRPFDFWSTMINEGELLERFNISLSPIPLPELTQEIHRLQADNDPKISTTINKLKEIAEIEVSNKDLEMIAVLKVALTNKMNEYGCNSGAIQCWTALQDEIGILPYATESLLQDEGTPVTCETDIHGVISELLVEAATMGMEKAIFADVNCRHPEEKNGELLQHLGVFPFSTAKNKPVLPKSHFVFDYPGSVAFEAKTGNYTLCRFDGDNGNYSLLLGNAQTCVGPYEQGTYLWLKFANLNRFETKLVYGPYIHHIAAVRADVVPILYEACKYLKISPDFYDPIEEEVQAYLRGDITSIIK</sequence>
<proteinExistence type="predicted"/>
<dbReference type="STRING" id="1618.IV36_GL001780"/>
<dbReference type="GO" id="GO:0016861">
    <property type="term" value="F:intramolecular oxidoreductase activity, interconverting aldoses and ketoses"/>
    <property type="evidence" value="ECO:0007669"/>
    <property type="project" value="InterPro"/>
</dbReference>
<evidence type="ECO:0000313" key="3">
    <source>
        <dbReference type="EMBL" id="KRN31656.1"/>
    </source>
</evidence>
<keyword evidence="1 3" id="KW-0413">Isomerase</keyword>
<dbReference type="GO" id="GO:0005737">
    <property type="term" value="C:cytoplasm"/>
    <property type="evidence" value="ECO:0007669"/>
    <property type="project" value="InterPro"/>
</dbReference>
<reference evidence="3 4" key="1">
    <citation type="journal article" date="2015" name="Genome Announc.">
        <title>Expanding the biotechnology potential of lactobacilli through comparative genomics of 213 strains and associated genera.</title>
        <authorList>
            <person name="Sun Z."/>
            <person name="Harris H.M."/>
            <person name="McCann A."/>
            <person name="Guo C."/>
            <person name="Argimon S."/>
            <person name="Zhang W."/>
            <person name="Yang X."/>
            <person name="Jeffery I.B."/>
            <person name="Cooney J.C."/>
            <person name="Kagawa T.F."/>
            <person name="Liu W."/>
            <person name="Song Y."/>
            <person name="Salvetti E."/>
            <person name="Wrobel A."/>
            <person name="Rasinkangas P."/>
            <person name="Parkhill J."/>
            <person name="Rea M.C."/>
            <person name="O'Sullivan O."/>
            <person name="Ritari J."/>
            <person name="Douillard F.P."/>
            <person name="Paul Ross R."/>
            <person name="Yang R."/>
            <person name="Briner A.E."/>
            <person name="Felis G.E."/>
            <person name="de Vos W.M."/>
            <person name="Barrangou R."/>
            <person name="Klaenhammer T.R."/>
            <person name="Caufield P.W."/>
            <person name="Cui Y."/>
            <person name="Zhang H."/>
            <person name="O'Toole P.W."/>
        </authorList>
    </citation>
    <scope>NUCLEOTIDE SEQUENCE [LARGE SCALE GENOMIC DNA]</scope>
    <source>
        <strain evidence="3 4">ATCC 27304</strain>
    </source>
</reference>
<dbReference type="RefSeq" id="WP_056990793.1">
    <property type="nucleotide sequence ID" value="NZ_JATAAJ010000035.1"/>
</dbReference>
<dbReference type="AlphaFoldDB" id="A0A0R2FTM9"/>
<dbReference type="PATRIC" id="fig|1618.3.peg.1812"/>
<gene>
    <name evidence="3" type="ORF">IV36_GL001780</name>
</gene>
<dbReference type="InterPro" id="IPR009015">
    <property type="entry name" value="Fucose_isomerase_N/cen_sf"/>
</dbReference>
<dbReference type="PANTHER" id="PTHR36120:SF1">
    <property type="entry name" value="L-FUCOSE ISOMERASE C-TERMINAL DOMAIN-CONTAINING PROTEIN"/>
    <property type="match status" value="1"/>
</dbReference>
<comment type="caution">
    <text evidence="3">The sequence shown here is derived from an EMBL/GenBank/DDBJ whole genome shotgun (WGS) entry which is preliminary data.</text>
</comment>
<evidence type="ECO:0000256" key="2">
    <source>
        <dbReference type="ARBA" id="ARBA00023277"/>
    </source>
</evidence>